<comment type="caution">
    <text evidence="1">The sequence shown here is derived from an EMBL/GenBank/DDBJ whole genome shotgun (WGS) entry which is preliminary data.</text>
</comment>
<dbReference type="InterPro" id="IPR038973">
    <property type="entry name" value="MutL/Mlh/Pms-like"/>
</dbReference>
<dbReference type="InterPro" id="IPR037198">
    <property type="entry name" value="MutL_C_sf"/>
</dbReference>
<dbReference type="Gene3D" id="3.30.1540.20">
    <property type="entry name" value="MutL, C-terminal domain, dimerisation subdomain"/>
    <property type="match status" value="1"/>
</dbReference>
<accession>A0A2G8KYI7</accession>
<dbReference type="AlphaFoldDB" id="A0A2G8KYI7"/>
<dbReference type="Proteomes" id="UP000230750">
    <property type="component" value="Unassembled WGS sequence"/>
</dbReference>
<dbReference type="PANTHER" id="PTHR10073:SF47">
    <property type="entry name" value="DNA MISMATCH REPAIR PROTEIN MLH3"/>
    <property type="match status" value="1"/>
</dbReference>
<dbReference type="GO" id="GO:0032300">
    <property type="term" value="C:mismatch repair complex"/>
    <property type="evidence" value="ECO:0007669"/>
    <property type="project" value="InterPro"/>
</dbReference>
<proteinExistence type="predicted"/>
<dbReference type="InterPro" id="IPR042120">
    <property type="entry name" value="MutL_C_dimsub"/>
</dbReference>
<gene>
    <name evidence="1" type="ORF">BSL78_10005</name>
</gene>
<sequence>MLKKAKQPIATDLAETLVQECIQLIQDTAGSCGVLPKTIVKALNSQACRGAIKFGDVLNMEDMVCLLSQLSECKLPFQCAHGRPSIIPLLDLDHLVEKLTPQVSTKPNLTNFSLKMSQSNLP</sequence>
<dbReference type="OrthoDB" id="429932at2759"/>
<dbReference type="GO" id="GO:0016887">
    <property type="term" value="F:ATP hydrolysis activity"/>
    <property type="evidence" value="ECO:0007669"/>
    <property type="project" value="InterPro"/>
</dbReference>
<protein>
    <submittedName>
        <fullName evidence="1">Putative DNA mismatch repair protein Mlh3-like</fullName>
    </submittedName>
</protein>
<dbReference type="EMBL" id="MRZV01000301">
    <property type="protein sequence ID" value="PIK53086.1"/>
    <property type="molecule type" value="Genomic_DNA"/>
</dbReference>
<keyword evidence="2" id="KW-1185">Reference proteome</keyword>
<organism evidence="1 2">
    <name type="scientific">Stichopus japonicus</name>
    <name type="common">Sea cucumber</name>
    <dbReference type="NCBI Taxonomy" id="307972"/>
    <lineage>
        <taxon>Eukaryota</taxon>
        <taxon>Metazoa</taxon>
        <taxon>Echinodermata</taxon>
        <taxon>Eleutherozoa</taxon>
        <taxon>Echinozoa</taxon>
        <taxon>Holothuroidea</taxon>
        <taxon>Aspidochirotacea</taxon>
        <taxon>Aspidochirotida</taxon>
        <taxon>Stichopodidae</taxon>
        <taxon>Apostichopus</taxon>
    </lineage>
</organism>
<dbReference type="GO" id="GO:0140664">
    <property type="term" value="F:ATP-dependent DNA damage sensor activity"/>
    <property type="evidence" value="ECO:0007669"/>
    <property type="project" value="InterPro"/>
</dbReference>
<reference evidence="1 2" key="1">
    <citation type="journal article" date="2017" name="PLoS Biol.">
        <title>The sea cucumber genome provides insights into morphological evolution and visceral regeneration.</title>
        <authorList>
            <person name="Zhang X."/>
            <person name="Sun L."/>
            <person name="Yuan J."/>
            <person name="Sun Y."/>
            <person name="Gao Y."/>
            <person name="Zhang L."/>
            <person name="Li S."/>
            <person name="Dai H."/>
            <person name="Hamel J.F."/>
            <person name="Liu C."/>
            <person name="Yu Y."/>
            <person name="Liu S."/>
            <person name="Lin W."/>
            <person name="Guo K."/>
            <person name="Jin S."/>
            <person name="Xu P."/>
            <person name="Storey K.B."/>
            <person name="Huan P."/>
            <person name="Zhang T."/>
            <person name="Zhou Y."/>
            <person name="Zhang J."/>
            <person name="Lin C."/>
            <person name="Li X."/>
            <person name="Xing L."/>
            <person name="Huo D."/>
            <person name="Sun M."/>
            <person name="Wang L."/>
            <person name="Mercier A."/>
            <person name="Li F."/>
            <person name="Yang H."/>
            <person name="Xiang J."/>
        </authorList>
    </citation>
    <scope>NUCLEOTIDE SEQUENCE [LARGE SCALE GENOMIC DNA]</scope>
    <source>
        <strain evidence="1">Shaxun</strain>
        <tissue evidence="1">Muscle</tissue>
    </source>
</reference>
<dbReference type="GO" id="GO:0006298">
    <property type="term" value="P:mismatch repair"/>
    <property type="evidence" value="ECO:0007669"/>
    <property type="project" value="InterPro"/>
</dbReference>
<dbReference type="PANTHER" id="PTHR10073">
    <property type="entry name" value="DNA MISMATCH REPAIR PROTEIN MLH, PMS, MUTL"/>
    <property type="match status" value="1"/>
</dbReference>
<dbReference type="SUPFAM" id="SSF118116">
    <property type="entry name" value="DNA mismatch repair protein MutL"/>
    <property type="match status" value="1"/>
</dbReference>
<dbReference type="STRING" id="307972.A0A2G8KYI7"/>
<evidence type="ECO:0000313" key="1">
    <source>
        <dbReference type="EMBL" id="PIK53086.1"/>
    </source>
</evidence>
<name>A0A2G8KYI7_STIJA</name>
<evidence type="ECO:0000313" key="2">
    <source>
        <dbReference type="Proteomes" id="UP000230750"/>
    </source>
</evidence>